<evidence type="ECO:0000256" key="6">
    <source>
        <dbReference type="SAM" id="Phobius"/>
    </source>
</evidence>
<gene>
    <name evidence="9" type="ORF">C0J27_03270</name>
</gene>
<keyword evidence="2" id="KW-1003">Cell membrane</keyword>
<dbReference type="EMBL" id="CP025544">
    <property type="protein sequence ID" value="AXK60750.1"/>
    <property type="molecule type" value="Genomic_DNA"/>
</dbReference>
<dbReference type="OrthoDB" id="9761531at2"/>
<proteinExistence type="predicted"/>
<protein>
    <submittedName>
        <fullName evidence="9">Uncharacterized protein</fullName>
    </submittedName>
</protein>
<comment type="subcellular location">
    <subcellularLocation>
        <location evidence="1">Cell membrane</location>
        <topology evidence="1">Multi-pass membrane protein</topology>
    </subcellularLocation>
</comment>
<dbReference type="PANTHER" id="PTHR30619:SF7">
    <property type="entry name" value="BETA-LACTAMASE DOMAIN PROTEIN"/>
    <property type="match status" value="1"/>
</dbReference>
<evidence type="ECO:0000256" key="5">
    <source>
        <dbReference type="ARBA" id="ARBA00023136"/>
    </source>
</evidence>
<feature type="transmembrane region" description="Helical" evidence="6">
    <location>
        <begin position="309"/>
        <end position="328"/>
    </location>
</feature>
<accession>A0A345ZBT3</accession>
<evidence type="ECO:0000313" key="10">
    <source>
        <dbReference type="Proteomes" id="UP000254834"/>
    </source>
</evidence>
<evidence type="ECO:0000256" key="2">
    <source>
        <dbReference type="ARBA" id="ARBA00022475"/>
    </source>
</evidence>
<evidence type="ECO:0000313" key="9">
    <source>
        <dbReference type="EMBL" id="AXK60750.1"/>
    </source>
</evidence>
<evidence type="ECO:0000256" key="4">
    <source>
        <dbReference type="ARBA" id="ARBA00022989"/>
    </source>
</evidence>
<evidence type="ECO:0000256" key="3">
    <source>
        <dbReference type="ARBA" id="ARBA00022692"/>
    </source>
</evidence>
<reference evidence="9 10" key="1">
    <citation type="submission" date="2017-12" db="EMBL/GenBank/DDBJ databases">
        <title>Chromulinavorax destructans is a abundant pathogen of dominant heterotrophic picoflagllates.</title>
        <authorList>
            <person name="Deeg C.M."/>
            <person name="Zimmer M."/>
            <person name="Suttle C.A."/>
        </authorList>
    </citation>
    <scope>NUCLEOTIDE SEQUENCE [LARGE SCALE GENOMIC DNA]</scope>
    <source>
        <strain evidence="9 10">SeV1</strain>
    </source>
</reference>
<sequence length="364" mass="42332">MQSFSFSTKYLAIVIMAFIAGICWTPYSIWSLAIASGSLFLIFQEKNAPLLCALACCLFFFGSTRYYQNREVYFSDSHLLEKKCNIIATVQEIMPRLDETEQICIILQVHQIEIHDKKYPVHKKIYLFLPYYTTVWLKSYQKISIKNIILKHPHSSSYQEYLIRENVWAVAHQKKLFYTTVAKPTAFQQQINLLASLPLLATQHNFSELTKTLYLSIFCGKKIKSPTTNRMKKTFQYWGISHHLARSGLHLVILISLLSFLLACIPCSSSKKQLFILALLWIYYATTYSSVAFMRAFYMYTFYALCKQLFLPSNSIHILFLTAFFILTLNPHHLFFLDFQLSFSVTLLILWFCQATQNTKTIAS</sequence>
<keyword evidence="3 6" id="KW-0812">Transmembrane</keyword>
<feature type="domain" description="DUF4131" evidence="8">
    <location>
        <begin position="26"/>
        <end position="170"/>
    </location>
</feature>
<feature type="transmembrane region" description="Helical" evidence="6">
    <location>
        <begin position="248"/>
        <end position="268"/>
    </location>
</feature>
<dbReference type="InterPro" id="IPR004477">
    <property type="entry name" value="ComEC_N"/>
</dbReference>
<feature type="transmembrane region" description="Helical" evidence="6">
    <location>
        <begin position="334"/>
        <end position="353"/>
    </location>
</feature>
<feature type="transmembrane region" description="Helical" evidence="6">
    <location>
        <begin position="12"/>
        <end position="42"/>
    </location>
</feature>
<organism evidence="9 10">
    <name type="scientific">Candidatus Chromulinivorax destructor</name>
    <dbReference type="NCBI Taxonomy" id="2066483"/>
    <lineage>
        <taxon>Bacteria</taxon>
        <taxon>Candidatus Babelota</taxon>
        <taxon>Candidatus Babeliae</taxon>
        <taxon>Candidatus Babeliales</taxon>
        <taxon>Candidatus Chromulinivoraceae</taxon>
        <taxon>Candidatus Chromulinivorax</taxon>
    </lineage>
</organism>
<dbReference type="InterPro" id="IPR025405">
    <property type="entry name" value="DUF4131"/>
</dbReference>
<name>A0A345ZBT3_9BACT</name>
<evidence type="ECO:0000256" key="1">
    <source>
        <dbReference type="ARBA" id="ARBA00004651"/>
    </source>
</evidence>
<keyword evidence="5 6" id="KW-0472">Membrane</keyword>
<dbReference type="GO" id="GO:0005886">
    <property type="term" value="C:plasma membrane"/>
    <property type="evidence" value="ECO:0007669"/>
    <property type="project" value="UniProtKB-SubCell"/>
</dbReference>
<dbReference type="NCBIfam" id="TIGR00360">
    <property type="entry name" value="ComEC_N-term"/>
    <property type="match status" value="1"/>
</dbReference>
<feature type="transmembrane region" description="Helical" evidence="6">
    <location>
        <begin position="48"/>
        <end position="67"/>
    </location>
</feature>
<dbReference type="Proteomes" id="UP000254834">
    <property type="component" value="Chromosome"/>
</dbReference>
<dbReference type="AlphaFoldDB" id="A0A345ZBT3"/>
<dbReference type="PANTHER" id="PTHR30619">
    <property type="entry name" value="DNA INTERNALIZATION/COMPETENCE PROTEIN COMEC/REC2"/>
    <property type="match status" value="1"/>
</dbReference>
<dbReference type="RefSeq" id="WP_115585765.1">
    <property type="nucleotide sequence ID" value="NZ_CP025544.1"/>
</dbReference>
<evidence type="ECO:0000259" key="7">
    <source>
        <dbReference type="Pfam" id="PF03772"/>
    </source>
</evidence>
<dbReference type="Pfam" id="PF03772">
    <property type="entry name" value="Competence"/>
    <property type="match status" value="1"/>
</dbReference>
<feature type="transmembrane region" description="Helical" evidence="6">
    <location>
        <begin position="274"/>
        <end position="297"/>
    </location>
</feature>
<feature type="domain" description="ComEC/Rec2-related protein" evidence="7">
    <location>
        <begin position="228"/>
        <end position="358"/>
    </location>
</feature>
<dbReference type="InterPro" id="IPR052159">
    <property type="entry name" value="Competence_DNA_uptake"/>
</dbReference>
<dbReference type="Pfam" id="PF13567">
    <property type="entry name" value="DUF4131"/>
    <property type="match status" value="1"/>
</dbReference>
<evidence type="ECO:0000259" key="8">
    <source>
        <dbReference type="Pfam" id="PF13567"/>
    </source>
</evidence>
<keyword evidence="4 6" id="KW-1133">Transmembrane helix</keyword>
<dbReference type="KEGG" id="cdes:C0J27_03270"/>
<keyword evidence="10" id="KW-1185">Reference proteome</keyword>